<reference evidence="1 2" key="1">
    <citation type="submission" date="2018-11" db="EMBL/GenBank/DDBJ databases">
        <authorList>
            <consortium name="Pathogen Informatics"/>
        </authorList>
    </citation>
    <scope>NUCLEOTIDE SEQUENCE [LARGE SCALE GENOMIC DNA]</scope>
</reference>
<name>A0A3P7REW4_DIBLA</name>
<evidence type="ECO:0000313" key="2">
    <source>
        <dbReference type="Proteomes" id="UP000281553"/>
    </source>
</evidence>
<protein>
    <submittedName>
        <fullName evidence="1">Uncharacterized protein</fullName>
    </submittedName>
</protein>
<accession>A0A3P7REW4</accession>
<dbReference type="Proteomes" id="UP000281553">
    <property type="component" value="Unassembled WGS sequence"/>
</dbReference>
<dbReference type="EMBL" id="UYRU01102189">
    <property type="protein sequence ID" value="VDN41686.1"/>
    <property type="molecule type" value="Genomic_DNA"/>
</dbReference>
<proteinExistence type="predicted"/>
<evidence type="ECO:0000313" key="1">
    <source>
        <dbReference type="EMBL" id="VDN41686.1"/>
    </source>
</evidence>
<organism evidence="1 2">
    <name type="scientific">Dibothriocephalus latus</name>
    <name type="common">Fish tapeworm</name>
    <name type="synonym">Diphyllobothrium latum</name>
    <dbReference type="NCBI Taxonomy" id="60516"/>
    <lineage>
        <taxon>Eukaryota</taxon>
        <taxon>Metazoa</taxon>
        <taxon>Spiralia</taxon>
        <taxon>Lophotrochozoa</taxon>
        <taxon>Platyhelminthes</taxon>
        <taxon>Cestoda</taxon>
        <taxon>Eucestoda</taxon>
        <taxon>Diphyllobothriidea</taxon>
        <taxon>Diphyllobothriidae</taxon>
        <taxon>Dibothriocephalus</taxon>
    </lineage>
</organism>
<gene>
    <name evidence="1" type="ORF">DILT_LOCUS18615</name>
</gene>
<sequence length="95" mass="10846">MFPVQRRRQHPAIAFAPRVKISVHRLNHPANVWLLPCCIRCPVWRAVCLPMHARGVVEETLIIAAPPSGTAAHTTVTYFILIHRLPFFHPPTHLF</sequence>
<keyword evidence="2" id="KW-1185">Reference proteome</keyword>
<dbReference type="AlphaFoldDB" id="A0A3P7REW4"/>